<dbReference type="Proteomes" id="UP000054770">
    <property type="component" value="Unassembled WGS sequence"/>
</dbReference>
<dbReference type="CDD" id="cd00397">
    <property type="entry name" value="DNA_BRE_C"/>
    <property type="match status" value="1"/>
</dbReference>
<dbReference type="InterPro" id="IPR013762">
    <property type="entry name" value="Integrase-like_cat_sf"/>
</dbReference>
<dbReference type="SUPFAM" id="SSF56349">
    <property type="entry name" value="DNA breaking-rejoining enzymes"/>
    <property type="match status" value="1"/>
</dbReference>
<dbReference type="EMBL" id="FCON02000167">
    <property type="protein sequence ID" value="SAL84705.1"/>
    <property type="molecule type" value="Genomic_DNA"/>
</dbReference>
<dbReference type="GO" id="GO:0015074">
    <property type="term" value="P:DNA integration"/>
    <property type="evidence" value="ECO:0007669"/>
    <property type="project" value="InterPro"/>
</dbReference>
<dbReference type="RefSeq" id="WP_235028712.1">
    <property type="nucleotide sequence ID" value="NZ_FCON02000167.1"/>
</dbReference>
<dbReference type="GO" id="GO:0003677">
    <property type="term" value="F:DNA binding"/>
    <property type="evidence" value="ECO:0007669"/>
    <property type="project" value="InterPro"/>
</dbReference>
<keyword evidence="1" id="KW-0233">DNA recombination</keyword>
<evidence type="ECO:0000313" key="3">
    <source>
        <dbReference type="EMBL" id="SAL84705.1"/>
    </source>
</evidence>
<dbReference type="InterPro" id="IPR011010">
    <property type="entry name" value="DNA_brk_join_enz"/>
</dbReference>
<dbReference type="AlphaFoldDB" id="A0A158KUQ0"/>
<dbReference type="InterPro" id="IPR002104">
    <property type="entry name" value="Integrase_catalytic"/>
</dbReference>
<accession>A0A158KUQ0</accession>
<name>A0A158KUQ0_9BURK</name>
<keyword evidence="4" id="KW-1185">Reference proteome</keyword>
<reference evidence="3" key="1">
    <citation type="submission" date="2016-01" db="EMBL/GenBank/DDBJ databases">
        <authorList>
            <person name="Peeters C."/>
        </authorList>
    </citation>
    <scope>NUCLEOTIDE SEQUENCE [LARGE SCALE GENOMIC DNA]</scope>
    <source>
        <strain evidence="3">LMG 22940</strain>
    </source>
</reference>
<dbReference type="Pfam" id="PF00589">
    <property type="entry name" value="Phage_integrase"/>
    <property type="match status" value="1"/>
</dbReference>
<feature type="domain" description="Tyr recombinase" evidence="2">
    <location>
        <begin position="184"/>
        <end position="391"/>
    </location>
</feature>
<dbReference type="Gene3D" id="1.10.443.10">
    <property type="entry name" value="Intergrase catalytic core"/>
    <property type="match status" value="1"/>
</dbReference>
<organism evidence="3 4">
    <name type="scientific">Caballeronia choica</name>
    <dbReference type="NCBI Taxonomy" id="326476"/>
    <lineage>
        <taxon>Bacteria</taxon>
        <taxon>Pseudomonadati</taxon>
        <taxon>Pseudomonadota</taxon>
        <taxon>Betaproteobacteria</taxon>
        <taxon>Burkholderiales</taxon>
        <taxon>Burkholderiaceae</taxon>
        <taxon>Caballeronia</taxon>
    </lineage>
</organism>
<evidence type="ECO:0000259" key="2">
    <source>
        <dbReference type="PROSITE" id="PS51898"/>
    </source>
</evidence>
<dbReference type="PROSITE" id="PS51898">
    <property type="entry name" value="TYR_RECOMBINASE"/>
    <property type="match status" value="1"/>
</dbReference>
<comment type="caution">
    <text evidence="3">The sequence shown here is derived from an EMBL/GenBank/DDBJ whole genome shotgun (WGS) entry which is preliminary data.</text>
</comment>
<proteinExistence type="predicted"/>
<protein>
    <submittedName>
        <fullName evidence="3">Phage integrase</fullName>
    </submittedName>
</protein>
<gene>
    <name evidence="3" type="ORF">AWB68_07408</name>
</gene>
<dbReference type="GO" id="GO:0006310">
    <property type="term" value="P:DNA recombination"/>
    <property type="evidence" value="ECO:0007669"/>
    <property type="project" value="UniProtKB-KW"/>
</dbReference>
<evidence type="ECO:0000313" key="4">
    <source>
        <dbReference type="Proteomes" id="UP000054770"/>
    </source>
</evidence>
<sequence>MSGSQIPSELFRSLDAAQDDPIEKVLAALPILPPVIRYYDDFDDCVRSISDPEDSGSFEYVYDGAKGAFDFARFGATYGLLLKHVFAFVLGEDFSISTGLHTVTGGLHISRDEMASVLSATPTGILRQWMILRSRDLPMTAYSCVKTVLRMLCRHRLNGWSELYLEFLSGLPWPARDVHAGVRSGDVFLSVEEEACIVRYLDSIADQVATESGNAAGALPSALDEAAMVLCAYQFGMRPVQIAKLQMRNVRIWHDVSESMPAVHLTFHMAKQKSESSRRPLTRKVKREWAPIFASLYAIRQAERTPGSARFFVVESAKDAGSRIASVVRKLIGSNDRGTPTDLRHTAAQRLVDAGASHEELAEFLGHSHIQTGLVYYATSATHAERVNRALGASDIYRRVAKIAHDRFISSEELTQLKGDQQIAGVPHGVPIAGIGGCSSGQPACPYNPITSCYGCRKFMPLHDKTMHERVLAEMREVVIFFDQSSRGDIRSPAYLQLQRTIADIQAVIEELEGDTR</sequence>
<evidence type="ECO:0000256" key="1">
    <source>
        <dbReference type="ARBA" id="ARBA00023172"/>
    </source>
</evidence>